<accession>A0ABT4H3K4</accession>
<keyword evidence="3" id="KW-1185">Reference proteome</keyword>
<organism evidence="2 3">
    <name type="scientific">Paenibacillus alvei</name>
    <name type="common">Bacillus alvei</name>
    <dbReference type="NCBI Taxonomy" id="44250"/>
    <lineage>
        <taxon>Bacteria</taxon>
        <taxon>Bacillati</taxon>
        <taxon>Bacillota</taxon>
        <taxon>Bacilli</taxon>
        <taxon>Bacillales</taxon>
        <taxon>Paenibacillaceae</taxon>
        <taxon>Paenibacillus</taxon>
    </lineage>
</organism>
<reference evidence="2 3" key="1">
    <citation type="submission" date="2022-05" db="EMBL/GenBank/DDBJ databases">
        <title>Genome Sequencing of Bee-Associated Microbes.</title>
        <authorList>
            <person name="Dunlap C."/>
        </authorList>
    </citation>
    <scope>NUCLEOTIDE SEQUENCE [LARGE SCALE GENOMIC DNA]</scope>
    <source>
        <strain evidence="2 3">NRRL B-04010</strain>
    </source>
</reference>
<protein>
    <submittedName>
        <fullName evidence="2">Uncharacterized protein</fullName>
    </submittedName>
</protein>
<dbReference type="RefSeq" id="WP_268600131.1">
    <property type="nucleotide sequence ID" value="NZ_JAMDNP010000050.1"/>
</dbReference>
<feature type="compositionally biased region" description="Polar residues" evidence="1">
    <location>
        <begin position="225"/>
        <end position="234"/>
    </location>
</feature>
<evidence type="ECO:0000313" key="2">
    <source>
        <dbReference type="EMBL" id="MCY9763257.1"/>
    </source>
</evidence>
<name>A0ABT4H3K4_PAEAL</name>
<comment type="caution">
    <text evidence="2">The sequence shown here is derived from an EMBL/GenBank/DDBJ whole genome shotgun (WGS) entry which is preliminary data.</text>
</comment>
<dbReference type="EMBL" id="JAMDNP010000050">
    <property type="protein sequence ID" value="MCY9763257.1"/>
    <property type="molecule type" value="Genomic_DNA"/>
</dbReference>
<gene>
    <name evidence="2" type="ORF">M5X12_22240</name>
</gene>
<evidence type="ECO:0000313" key="3">
    <source>
        <dbReference type="Proteomes" id="UP001527181"/>
    </source>
</evidence>
<evidence type="ECO:0000256" key="1">
    <source>
        <dbReference type="SAM" id="MobiDB-lite"/>
    </source>
</evidence>
<feature type="region of interest" description="Disordered" evidence="1">
    <location>
        <begin position="202"/>
        <end position="243"/>
    </location>
</feature>
<sequence length="243" mass="27762">MKKIRPVKKIKIKMDDTELSKPTLTVKNSLLRKSAAMCFDEAKSEWNLDTLIDSTCDDFSAKCQLCNTPGLKVNFVLSNNITGEKLRVGSTCIIRFGLGKGIYDTESGVTMLQNMADEYELINSIQTMVLDVMLLIPDPSILRKFCEKLRKVMQLKGIKNPSDEQLKIIFWGQNASGITDRYQLARMRMLWDKPGMIETQKRKRLPVQSQPKEGTTFGHKRRTRVQTSLGTSSIYRDPYRKSN</sequence>
<proteinExistence type="predicted"/>
<dbReference type="Proteomes" id="UP001527181">
    <property type="component" value="Unassembled WGS sequence"/>
</dbReference>